<accession>A0A9X2CK04</accession>
<keyword evidence="1" id="KW-1133">Transmembrane helix</keyword>
<dbReference type="RefSeq" id="WP_248993863.1">
    <property type="nucleotide sequence ID" value="NZ_JAKIKP010000001.1"/>
</dbReference>
<evidence type="ECO:0000313" key="3">
    <source>
        <dbReference type="Proteomes" id="UP001139333"/>
    </source>
</evidence>
<keyword evidence="1" id="KW-0812">Transmembrane</keyword>
<keyword evidence="3" id="KW-1185">Reference proteome</keyword>
<gene>
    <name evidence="2" type="ORF">L2672_00440</name>
</gene>
<dbReference type="EMBL" id="JAKIKP010000001">
    <property type="protein sequence ID" value="MCL1141170.1"/>
    <property type="molecule type" value="Genomic_DNA"/>
</dbReference>
<proteinExistence type="predicted"/>
<feature type="transmembrane region" description="Helical" evidence="1">
    <location>
        <begin position="32"/>
        <end position="50"/>
    </location>
</feature>
<reference evidence="2" key="1">
    <citation type="submission" date="2022-01" db="EMBL/GenBank/DDBJ databases">
        <title>Whole genome-based taxonomy of the Shewanellaceae.</title>
        <authorList>
            <person name="Martin-Rodriguez A.J."/>
        </authorList>
    </citation>
    <scope>NUCLEOTIDE SEQUENCE</scope>
    <source>
        <strain evidence="2">DSM 16422</strain>
    </source>
</reference>
<sequence length="127" mass="14140">MPQTPRPAAITFLIVLYSIFTAIALYRVVQFSAFDILSLAVIPVLIGLVIKAKWTKVALFFHLGLQTLVFLALSSTALIAYQITPEDVKLEFGGYNIPVLPVAGLSLLLLCTQWWAALTYHSRQYLK</sequence>
<dbReference type="AlphaFoldDB" id="A0A9X2CK04"/>
<feature type="transmembrane region" description="Helical" evidence="1">
    <location>
        <begin position="7"/>
        <end position="26"/>
    </location>
</feature>
<name>A0A9X2CK04_9GAMM</name>
<protein>
    <submittedName>
        <fullName evidence="2">Uncharacterized protein</fullName>
    </submittedName>
</protein>
<evidence type="ECO:0000256" key="1">
    <source>
        <dbReference type="SAM" id="Phobius"/>
    </source>
</evidence>
<evidence type="ECO:0000313" key="2">
    <source>
        <dbReference type="EMBL" id="MCL1141170.1"/>
    </source>
</evidence>
<keyword evidence="1" id="KW-0472">Membrane</keyword>
<dbReference type="Proteomes" id="UP001139333">
    <property type="component" value="Unassembled WGS sequence"/>
</dbReference>
<comment type="caution">
    <text evidence="2">The sequence shown here is derived from an EMBL/GenBank/DDBJ whole genome shotgun (WGS) entry which is preliminary data.</text>
</comment>
<feature type="transmembrane region" description="Helical" evidence="1">
    <location>
        <begin position="57"/>
        <end position="83"/>
    </location>
</feature>
<organism evidence="2 3">
    <name type="scientific">Shewanella gaetbuli</name>
    <dbReference type="NCBI Taxonomy" id="220752"/>
    <lineage>
        <taxon>Bacteria</taxon>
        <taxon>Pseudomonadati</taxon>
        <taxon>Pseudomonadota</taxon>
        <taxon>Gammaproteobacteria</taxon>
        <taxon>Alteromonadales</taxon>
        <taxon>Shewanellaceae</taxon>
        <taxon>Shewanella</taxon>
    </lineage>
</organism>
<feature type="transmembrane region" description="Helical" evidence="1">
    <location>
        <begin position="95"/>
        <end position="118"/>
    </location>
</feature>